<keyword evidence="5" id="KW-1185">Reference proteome</keyword>
<dbReference type="Pfam" id="PF04353">
    <property type="entry name" value="Rsd_AlgQ"/>
    <property type="match status" value="1"/>
</dbReference>
<dbReference type="AlphaFoldDB" id="A0A1M7FE38"/>
<dbReference type="InterPro" id="IPR007448">
    <property type="entry name" value="Sigma70_reg_Rsd_AlgQ"/>
</dbReference>
<evidence type="ECO:0000256" key="3">
    <source>
        <dbReference type="RuleBase" id="RU004409"/>
    </source>
</evidence>
<sequence length="163" mass="18352">MFKNYKNALERWGGVHTVIDHLLEQRRALLVAFIELQDACDDDLTEVSKARIDRFSEHLMDYISSGHFKVYPQLAQEAKAFNDAPAVGLAGKLLERLDMSTELTLAFDDDYATPVRCEHNMARLPAWLDRLAKGLTERFALEDQLVARLHAVNSPQQAAPGTA</sequence>
<comment type="similarity">
    <text evidence="3">Belongs to the Rsd/AlgQ family.</text>
</comment>
<gene>
    <name evidence="4" type="ORF">SAMN05878437_0833</name>
</gene>
<proteinExistence type="inferred from homology"/>
<evidence type="ECO:0000256" key="2">
    <source>
        <dbReference type="ARBA" id="ARBA00023163"/>
    </source>
</evidence>
<dbReference type="EMBL" id="LT670847">
    <property type="protein sequence ID" value="SHM02311.1"/>
    <property type="molecule type" value="Genomic_DNA"/>
</dbReference>
<evidence type="ECO:0000256" key="1">
    <source>
        <dbReference type="ARBA" id="ARBA00023015"/>
    </source>
</evidence>
<dbReference type="RefSeq" id="WP_079551551.1">
    <property type="nucleotide sequence ID" value="NZ_LT670847.1"/>
</dbReference>
<dbReference type="FunCoup" id="A0A1M7FE38">
    <property type="interactions" value="29"/>
</dbReference>
<reference evidence="4 5" key="1">
    <citation type="submission" date="2016-11" db="EMBL/GenBank/DDBJ databases">
        <authorList>
            <person name="Jaros S."/>
            <person name="Januszkiewicz K."/>
            <person name="Wedrychowicz H."/>
        </authorList>
    </citation>
    <scope>NUCLEOTIDE SEQUENCE [LARGE SCALE GENOMIC DNA]</scope>
    <source>
        <strain evidence="4 5">ACAM 12</strain>
    </source>
</reference>
<dbReference type="Gene3D" id="1.20.120.1370">
    <property type="entry name" value="Regulator of RNA polymerase sigma(70) subunit, domain 4"/>
    <property type="match status" value="1"/>
</dbReference>
<name>A0A1M7FE38_9GAMM</name>
<evidence type="ECO:0000313" key="5">
    <source>
        <dbReference type="Proteomes" id="UP000190911"/>
    </source>
</evidence>
<dbReference type="PIRSF" id="PIRSF016548">
    <property type="entry name" value="Rsd_AlgQ"/>
    <property type="match status" value="1"/>
</dbReference>
<keyword evidence="1 3" id="KW-0805">Transcription regulation</keyword>
<organism evidence="4 5">
    <name type="scientific">Vreelandella subglaciescola</name>
    <dbReference type="NCBI Taxonomy" id="29571"/>
    <lineage>
        <taxon>Bacteria</taxon>
        <taxon>Pseudomonadati</taxon>
        <taxon>Pseudomonadota</taxon>
        <taxon>Gammaproteobacteria</taxon>
        <taxon>Oceanospirillales</taxon>
        <taxon>Halomonadaceae</taxon>
        <taxon>Vreelandella</taxon>
    </lineage>
</organism>
<dbReference type="STRING" id="29571.SAMN05878437_0833"/>
<dbReference type="Proteomes" id="UP000190911">
    <property type="component" value="Chromosome I"/>
</dbReference>
<dbReference type="OrthoDB" id="5567237at2"/>
<dbReference type="GO" id="GO:0006355">
    <property type="term" value="P:regulation of DNA-templated transcription"/>
    <property type="evidence" value="ECO:0007669"/>
    <property type="project" value="InterPro"/>
</dbReference>
<dbReference type="InterPro" id="IPR038309">
    <property type="entry name" value="Rsd/AlgQ_sf"/>
</dbReference>
<dbReference type="NCBIfam" id="NF008723">
    <property type="entry name" value="PRK11718.1"/>
    <property type="match status" value="1"/>
</dbReference>
<evidence type="ECO:0000313" key="4">
    <source>
        <dbReference type="EMBL" id="SHM02311.1"/>
    </source>
</evidence>
<accession>A0A1M7FE38</accession>
<keyword evidence="2 3" id="KW-0804">Transcription</keyword>
<dbReference type="InParanoid" id="A0A1M7FE38"/>
<protein>
    <submittedName>
        <fullName evidence="4">Regulator of sigma D</fullName>
    </submittedName>
</protein>